<keyword evidence="9" id="KW-1185">Reference proteome</keyword>
<dbReference type="EMBL" id="JAXQPW010000002">
    <property type="protein sequence ID" value="MDZ5662174.1"/>
    <property type="molecule type" value="Genomic_DNA"/>
</dbReference>
<dbReference type="Proteomes" id="UP001291999">
    <property type="component" value="Unassembled WGS sequence"/>
</dbReference>
<feature type="region of interest" description="Disordered" evidence="6">
    <location>
        <begin position="331"/>
        <end position="352"/>
    </location>
</feature>
<evidence type="ECO:0000256" key="6">
    <source>
        <dbReference type="SAM" id="MobiDB-lite"/>
    </source>
</evidence>
<evidence type="ECO:0000313" key="9">
    <source>
        <dbReference type="Proteomes" id="UP001291999"/>
    </source>
</evidence>
<gene>
    <name evidence="8" type="ORF">SFC79_10400</name>
</gene>
<feature type="transmembrane region" description="Helical" evidence="7">
    <location>
        <begin position="57"/>
        <end position="80"/>
    </location>
</feature>
<reference evidence="8 9" key="1">
    <citation type="submission" date="2023-11" db="EMBL/GenBank/DDBJ databases">
        <title>Novel species in genus Nocardioides.</title>
        <authorList>
            <person name="Zhou H."/>
        </authorList>
    </citation>
    <scope>NUCLEOTIDE SEQUENCE [LARGE SCALE GENOMIC DNA]</scope>
    <source>
        <strain evidence="8 9">S-58</strain>
    </source>
</reference>
<organism evidence="8 9">
    <name type="scientific">Nocardioides renjunii</name>
    <dbReference type="NCBI Taxonomy" id="3095075"/>
    <lineage>
        <taxon>Bacteria</taxon>
        <taxon>Bacillati</taxon>
        <taxon>Actinomycetota</taxon>
        <taxon>Actinomycetes</taxon>
        <taxon>Propionibacteriales</taxon>
        <taxon>Nocardioidaceae</taxon>
        <taxon>Nocardioides</taxon>
    </lineage>
</organism>
<evidence type="ECO:0000256" key="7">
    <source>
        <dbReference type="SAM" id="Phobius"/>
    </source>
</evidence>
<evidence type="ECO:0000313" key="8">
    <source>
        <dbReference type="EMBL" id="MDZ5662174.1"/>
    </source>
</evidence>
<comment type="similarity">
    <text evidence="2">Belongs to the autoinducer-2 exporter (AI-2E) (TC 2.A.86) family.</text>
</comment>
<sequence length="352" mass="36358">MTATRSGRMLVSAAALVVVLAGLKAAAGIVGPTALALALTVLLHPVRSRLGRRMPTWAASVVVLLGAYLLIAALTLALVVSAAQLASLVPTYASELDDLSGSVHSTVTSMGFDEPQAKAAAGALDVGRLVEALTALMGGIVSLLSSFALVLTLMLFMAFDGASTERLAAGARRHRPDLVAALESFAQGTRTYLGMSAIFGLIVAVVDTVMLWGLGVPGALVWGALAFVTNFIPNIGFVIGLVPPALVALLEGGPDLMVVVVVLYCVVNLVIQSVIQPRYVGSAVGLSTTLTFLSLVFWAWVLGPIGALLAVPMSLLVKALLIEADPDGTWREPLVSGQPGDLVEEPPPSHRG</sequence>
<accession>A0ABU5KB27</accession>
<name>A0ABU5KB27_9ACTN</name>
<keyword evidence="5 7" id="KW-0472">Membrane</keyword>
<feature type="transmembrane region" description="Helical" evidence="7">
    <location>
        <begin position="192"/>
        <end position="214"/>
    </location>
</feature>
<comment type="subcellular location">
    <subcellularLocation>
        <location evidence="1">Membrane</location>
        <topology evidence="1">Multi-pass membrane protein</topology>
    </subcellularLocation>
</comment>
<comment type="caution">
    <text evidence="8">The sequence shown here is derived from an EMBL/GenBank/DDBJ whole genome shotgun (WGS) entry which is preliminary data.</text>
</comment>
<feature type="transmembrane region" description="Helical" evidence="7">
    <location>
        <begin position="135"/>
        <end position="159"/>
    </location>
</feature>
<evidence type="ECO:0000256" key="4">
    <source>
        <dbReference type="ARBA" id="ARBA00022989"/>
    </source>
</evidence>
<dbReference type="InterPro" id="IPR002549">
    <property type="entry name" value="AI-2E-like"/>
</dbReference>
<feature type="transmembrane region" description="Helical" evidence="7">
    <location>
        <begin position="220"/>
        <end position="249"/>
    </location>
</feature>
<dbReference type="PANTHER" id="PTHR21716:SF64">
    <property type="entry name" value="AI-2 TRANSPORT PROTEIN TQSA"/>
    <property type="match status" value="1"/>
</dbReference>
<dbReference type="PANTHER" id="PTHR21716">
    <property type="entry name" value="TRANSMEMBRANE PROTEIN"/>
    <property type="match status" value="1"/>
</dbReference>
<proteinExistence type="inferred from homology"/>
<dbReference type="Pfam" id="PF01594">
    <property type="entry name" value="AI-2E_transport"/>
    <property type="match status" value="1"/>
</dbReference>
<protein>
    <submittedName>
        <fullName evidence="8">AI-2E family transporter</fullName>
    </submittedName>
</protein>
<evidence type="ECO:0000256" key="2">
    <source>
        <dbReference type="ARBA" id="ARBA00009773"/>
    </source>
</evidence>
<evidence type="ECO:0000256" key="5">
    <source>
        <dbReference type="ARBA" id="ARBA00023136"/>
    </source>
</evidence>
<keyword evidence="3 7" id="KW-0812">Transmembrane</keyword>
<evidence type="ECO:0000256" key="3">
    <source>
        <dbReference type="ARBA" id="ARBA00022692"/>
    </source>
</evidence>
<keyword evidence="4 7" id="KW-1133">Transmembrane helix</keyword>
<feature type="transmembrane region" description="Helical" evidence="7">
    <location>
        <begin position="256"/>
        <end position="275"/>
    </location>
</feature>
<dbReference type="RefSeq" id="WP_322424280.1">
    <property type="nucleotide sequence ID" value="NZ_JAXQPW010000002.1"/>
</dbReference>
<evidence type="ECO:0000256" key="1">
    <source>
        <dbReference type="ARBA" id="ARBA00004141"/>
    </source>
</evidence>